<dbReference type="Proteomes" id="UP000001292">
    <property type="component" value="Unassembled WGS sequence"/>
</dbReference>
<reference evidence="1 2" key="1">
    <citation type="journal article" date="2007" name="Nature">
        <title>Evolution of genes and genomes on the Drosophila phylogeny.</title>
        <authorList>
            <consortium name="Drosophila 12 Genomes Consortium"/>
            <person name="Clark A.G."/>
            <person name="Eisen M.B."/>
            <person name="Smith D.R."/>
            <person name="Bergman C.M."/>
            <person name="Oliver B."/>
            <person name="Markow T.A."/>
            <person name="Kaufman T.C."/>
            <person name="Kellis M."/>
            <person name="Gelbart W."/>
            <person name="Iyer V.N."/>
            <person name="Pollard D.A."/>
            <person name="Sackton T.B."/>
            <person name="Larracuente A.M."/>
            <person name="Singh N.D."/>
            <person name="Abad J.P."/>
            <person name="Abt D.N."/>
            <person name="Adryan B."/>
            <person name="Aguade M."/>
            <person name="Akashi H."/>
            <person name="Anderson W.W."/>
            <person name="Aquadro C.F."/>
            <person name="Ardell D.H."/>
            <person name="Arguello R."/>
            <person name="Artieri C.G."/>
            <person name="Barbash D.A."/>
            <person name="Barker D."/>
            <person name="Barsanti P."/>
            <person name="Batterham P."/>
            <person name="Batzoglou S."/>
            <person name="Begun D."/>
            <person name="Bhutkar A."/>
            <person name="Blanco E."/>
            <person name="Bosak S.A."/>
            <person name="Bradley R.K."/>
            <person name="Brand A.D."/>
            <person name="Brent M.R."/>
            <person name="Brooks A.N."/>
            <person name="Brown R.H."/>
            <person name="Butlin R.K."/>
            <person name="Caggese C."/>
            <person name="Calvi B.R."/>
            <person name="Bernardo de Carvalho A."/>
            <person name="Caspi A."/>
            <person name="Castrezana S."/>
            <person name="Celniker S.E."/>
            <person name="Chang J.L."/>
            <person name="Chapple C."/>
            <person name="Chatterji S."/>
            <person name="Chinwalla A."/>
            <person name="Civetta A."/>
            <person name="Clifton S.W."/>
            <person name="Comeron J.M."/>
            <person name="Costello J.C."/>
            <person name="Coyne J.A."/>
            <person name="Daub J."/>
            <person name="David R.G."/>
            <person name="Delcher A.L."/>
            <person name="Delehaunty K."/>
            <person name="Do C.B."/>
            <person name="Ebling H."/>
            <person name="Edwards K."/>
            <person name="Eickbush T."/>
            <person name="Evans J.D."/>
            <person name="Filipski A."/>
            <person name="Findeiss S."/>
            <person name="Freyhult E."/>
            <person name="Fulton L."/>
            <person name="Fulton R."/>
            <person name="Garcia A.C."/>
            <person name="Gardiner A."/>
            <person name="Garfield D.A."/>
            <person name="Garvin B.E."/>
            <person name="Gibson G."/>
            <person name="Gilbert D."/>
            <person name="Gnerre S."/>
            <person name="Godfrey J."/>
            <person name="Good R."/>
            <person name="Gotea V."/>
            <person name="Gravely B."/>
            <person name="Greenberg A.J."/>
            <person name="Griffiths-Jones S."/>
            <person name="Gross S."/>
            <person name="Guigo R."/>
            <person name="Gustafson E.A."/>
            <person name="Haerty W."/>
            <person name="Hahn M.W."/>
            <person name="Halligan D.L."/>
            <person name="Halpern A.L."/>
            <person name="Halter G.M."/>
            <person name="Han M.V."/>
            <person name="Heger A."/>
            <person name="Hillier L."/>
            <person name="Hinrichs A.S."/>
            <person name="Holmes I."/>
            <person name="Hoskins R.A."/>
            <person name="Hubisz M.J."/>
            <person name="Hultmark D."/>
            <person name="Huntley M.A."/>
            <person name="Jaffe D.B."/>
            <person name="Jagadeeshan S."/>
            <person name="Jeck W.R."/>
            <person name="Johnson J."/>
            <person name="Jones C.D."/>
            <person name="Jordan W.C."/>
            <person name="Karpen G.H."/>
            <person name="Kataoka E."/>
            <person name="Keightley P.D."/>
            <person name="Kheradpour P."/>
            <person name="Kirkness E.F."/>
            <person name="Koerich L.B."/>
            <person name="Kristiansen K."/>
            <person name="Kudrna D."/>
            <person name="Kulathinal R.J."/>
            <person name="Kumar S."/>
            <person name="Kwok R."/>
            <person name="Lander E."/>
            <person name="Langley C.H."/>
            <person name="Lapoint R."/>
            <person name="Lazzaro B.P."/>
            <person name="Lee S.J."/>
            <person name="Levesque L."/>
            <person name="Li R."/>
            <person name="Lin C.F."/>
            <person name="Lin M.F."/>
            <person name="Lindblad-Toh K."/>
            <person name="Llopart A."/>
            <person name="Long M."/>
            <person name="Low L."/>
            <person name="Lozovsky E."/>
            <person name="Lu J."/>
            <person name="Luo M."/>
            <person name="Machado C.A."/>
            <person name="Makalowski W."/>
            <person name="Marzo M."/>
            <person name="Matsuda M."/>
            <person name="Matzkin L."/>
            <person name="McAllister B."/>
            <person name="McBride C.S."/>
            <person name="McKernan B."/>
            <person name="McKernan K."/>
            <person name="Mendez-Lago M."/>
            <person name="Minx P."/>
            <person name="Mollenhauer M.U."/>
            <person name="Montooth K."/>
            <person name="Mount S.M."/>
            <person name="Mu X."/>
            <person name="Myers E."/>
            <person name="Negre B."/>
            <person name="Newfeld S."/>
            <person name="Nielsen R."/>
            <person name="Noor M.A."/>
            <person name="O'Grady P."/>
            <person name="Pachter L."/>
            <person name="Papaceit M."/>
            <person name="Parisi M.J."/>
            <person name="Parisi M."/>
            <person name="Parts L."/>
            <person name="Pedersen J.S."/>
            <person name="Pesole G."/>
            <person name="Phillippy A.M."/>
            <person name="Ponting C.P."/>
            <person name="Pop M."/>
            <person name="Porcelli D."/>
            <person name="Powell J.R."/>
            <person name="Prohaska S."/>
            <person name="Pruitt K."/>
            <person name="Puig M."/>
            <person name="Quesneville H."/>
            <person name="Ram K.R."/>
            <person name="Rand D."/>
            <person name="Rasmussen M.D."/>
            <person name="Reed L.K."/>
            <person name="Reenan R."/>
            <person name="Reily A."/>
            <person name="Remington K.A."/>
            <person name="Rieger T.T."/>
            <person name="Ritchie M.G."/>
            <person name="Robin C."/>
            <person name="Rogers Y.H."/>
            <person name="Rohde C."/>
            <person name="Rozas J."/>
            <person name="Rubenfield M.J."/>
            <person name="Ruiz A."/>
            <person name="Russo S."/>
            <person name="Salzberg S.L."/>
            <person name="Sanchez-Gracia A."/>
            <person name="Saranga D.J."/>
            <person name="Sato H."/>
            <person name="Schaeffer S.W."/>
            <person name="Schatz M.C."/>
            <person name="Schlenke T."/>
            <person name="Schwartz R."/>
            <person name="Segarra C."/>
            <person name="Singh R.S."/>
            <person name="Sirot L."/>
            <person name="Sirota M."/>
            <person name="Sisneros N.B."/>
            <person name="Smith C.D."/>
            <person name="Smith T.F."/>
            <person name="Spieth J."/>
            <person name="Stage D.E."/>
            <person name="Stark A."/>
            <person name="Stephan W."/>
            <person name="Strausberg R.L."/>
            <person name="Strempel S."/>
            <person name="Sturgill D."/>
            <person name="Sutton G."/>
            <person name="Sutton G.G."/>
            <person name="Tao W."/>
            <person name="Teichmann S."/>
            <person name="Tobari Y.N."/>
            <person name="Tomimura Y."/>
            <person name="Tsolas J.M."/>
            <person name="Valente V.L."/>
            <person name="Venter E."/>
            <person name="Venter J.C."/>
            <person name="Vicario S."/>
            <person name="Vieira F.G."/>
            <person name="Vilella A.J."/>
            <person name="Villasante A."/>
            <person name="Walenz B."/>
            <person name="Wang J."/>
            <person name="Wasserman M."/>
            <person name="Watts T."/>
            <person name="Wilson D."/>
            <person name="Wilson R.K."/>
            <person name="Wing R.A."/>
            <person name="Wolfner M.F."/>
            <person name="Wong A."/>
            <person name="Wong G.K."/>
            <person name="Wu C.I."/>
            <person name="Wu G."/>
            <person name="Yamamoto D."/>
            <person name="Yang H.P."/>
            <person name="Yang S.P."/>
            <person name="Yorke J.A."/>
            <person name="Yoshida K."/>
            <person name="Zdobnov E."/>
            <person name="Zhang P."/>
            <person name="Zhang Y."/>
            <person name="Zimin A.V."/>
            <person name="Baldwin J."/>
            <person name="Abdouelleil A."/>
            <person name="Abdulkadir J."/>
            <person name="Abebe A."/>
            <person name="Abera B."/>
            <person name="Abreu J."/>
            <person name="Acer S.C."/>
            <person name="Aftuck L."/>
            <person name="Alexander A."/>
            <person name="An P."/>
            <person name="Anderson E."/>
            <person name="Anderson S."/>
            <person name="Arachi H."/>
            <person name="Azer M."/>
            <person name="Bachantsang P."/>
            <person name="Barry A."/>
            <person name="Bayul T."/>
            <person name="Berlin A."/>
            <person name="Bessette D."/>
            <person name="Bloom T."/>
            <person name="Blye J."/>
            <person name="Boguslavskiy L."/>
            <person name="Bonnet C."/>
            <person name="Boukhgalter B."/>
            <person name="Bourzgui I."/>
            <person name="Brown A."/>
            <person name="Cahill P."/>
            <person name="Channer S."/>
            <person name="Cheshatsang Y."/>
            <person name="Chuda L."/>
            <person name="Citroen M."/>
            <person name="Collymore A."/>
            <person name="Cooke P."/>
            <person name="Costello M."/>
            <person name="D'Aco K."/>
            <person name="Daza R."/>
            <person name="De Haan G."/>
            <person name="DeGray S."/>
            <person name="DeMaso C."/>
            <person name="Dhargay N."/>
            <person name="Dooley K."/>
            <person name="Dooley E."/>
            <person name="Doricent M."/>
            <person name="Dorje P."/>
            <person name="Dorjee K."/>
            <person name="Dupes A."/>
            <person name="Elong R."/>
            <person name="Falk J."/>
            <person name="Farina A."/>
            <person name="Faro S."/>
            <person name="Ferguson D."/>
            <person name="Fisher S."/>
            <person name="Foley C.D."/>
            <person name="Franke A."/>
            <person name="Friedrich D."/>
            <person name="Gadbois L."/>
            <person name="Gearin G."/>
            <person name="Gearin C.R."/>
            <person name="Giannoukos G."/>
            <person name="Goode T."/>
            <person name="Graham J."/>
            <person name="Grandbois E."/>
            <person name="Grewal S."/>
            <person name="Gyaltsen K."/>
            <person name="Hafez N."/>
            <person name="Hagos B."/>
            <person name="Hall J."/>
            <person name="Henson C."/>
            <person name="Hollinger A."/>
            <person name="Honan T."/>
            <person name="Huard M.D."/>
            <person name="Hughes L."/>
            <person name="Hurhula B."/>
            <person name="Husby M.E."/>
            <person name="Kamat A."/>
            <person name="Kanga B."/>
            <person name="Kashin S."/>
            <person name="Khazanovich D."/>
            <person name="Kisner P."/>
            <person name="Lance K."/>
            <person name="Lara M."/>
            <person name="Lee W."/>
            <person name="Lennon N."/>
            <person name="Letendre F."/>
            <person name="LeVine R."/>
            <person name="Lipovsky A."/>
            <person name="Liu X."/>
            <person name="Liu J."/>
            <person name="Liu S."/>
            <person name="Lokyitsang T."/>
            <person name="Lokyitsang Y."/>
            <person name="Lubonja R."/>
            <person name="Lui A."/>
            <person name="MacDonald P."/>
            <person name="Magnisalis V."/>
            <person name="Maru K."/>
            <person name="Matthews C."/>
            <person name="McCusker W."/>
            <person name="McDonough S."/>
            <person name="Mehta T."/>
            <person name="Meldrim J."/>
            <person name="Meneus L."/>
            <person name="Mihai O."/>
            <person name="Mihalev A."/>
            <person name="Mihova T."/>
            <person name="Mittelman R."/>
            <person name="Mlenga V."/>
            <person name="Montmayeur A."/>
            <person name="Mulrain L."/>
            <person name="Navidi A."/>
            <person name="Naylor J."/>
            <person name="Negash T."/>
            <person name="Nguyen T."/>
            <person name="Nguyen N."/>
            <person name="Nicol R."/>
            <person name="Norbu C."/>
            <person name="Norbu N."/>
            <person name="Novod N."/>
            <person name="O'Neill B."/>
            <person name="Osman S."/>
            <person name="Markiewicz E."/>
            <person name="Oyono O.L."/>
            <person name="Patti C."/>
            <person name="Phunkhang P."/>
            <person name="Pierre F."/>
            <person name="Priest M."/>
            <person name="Raghuraman S."/>
            <person name="Rege F."/>
            <person name="Reyes R."/>
            <person name="Rise C."/>
            <person name="Rogov P."/>
            <person name="Ross K."/>
            <person name="Ryan E."/>
            <person name="Settipalli S."/>
            <person name="Shea T."/>
            <person name="Sherpa N."/>
            <person name="Shi L."/>
            <person name="Shih D."/>
            <person name="Sparrow T."/>
            <person name="Spaulding J."/>
            <person name="Stalker J."/>
            <person name="Stange-Thomann N."/>
            <person name="Stavropoulos S."/>
            <person name="Stone C."/>
            <person name="Strader C."/>
            <person name="Tesfaye S."/>
            <person name="Thomson T."/>
            <person name="Thoulutsang Y."/>
            <person name="Thoulutsang D."/>
            <person name="Topham K."/>
            <person name="Topping I."/>
            <person name="Tsamla T."/>
            <person name="Vassiliev H."/>
            <person name="Vo A."/>
            <person name="Wangchuk T."/>
            <person name="Wangdi T."/>
            <person name="Weiand M."/>
            <person name="Wilkinson J."/>
            <person name="Wilson A."/>
            <person name="Yadav S."/>
            <person name="Young G."/>
            <person name="Yu Q."/>
            <person name="Zembek L."/>
            <person name="Zhong D."/>
            <person name="Zimmer A."/>
            <person name="Zwirko Z."/>
            <person name="Jaffe D.B."/>
            <person name="Alvarez P."/>
            <person name="Brockman W."/>
            <person name="Butler J."/>
            <person name="Chin C."/>
            <person name="Gnerre S."/>
            <person name="Grabherr M."/>
            <person name="Kleber M."/>
            <person name="Mauceli E."/>
            <person name="MacCallum I."/>
        </authorList>
    </citation>
    <scope>NUCLEOTIDE SEQUENCE [LARGE SCALE GENOMIC DNA]</scope>
    <source>
        <strain evidence="2">Rob3c / Tucson 14021-0248.25</strain>
    </source>
</reference>
<dbReference type="HOGENOM" id="CLU_2173625_0_0_1"/>
<dbReference type="PhylomeDB" id="B4I7C5"/>
<gene>
    <name evidence="1" type="primary">Dsec\GM22705</name>
    <name evidence="1" type="ORF">Dsec_GM22705</name>
</gene>
<evidence type="ECO:0000313" key="2">
    <source>
        <dbReference type="Proteomes" id="UP000001292"/>
    </source>
</evidence>
<dbReference type="STRING" id="7238.B4I7C5"/>
<name>B4I7C5_DROSE</name>
<sequence>MDAPTIKLGFSDAMIFPTEVRVAKLFVTIEKKLEFSAVEDDENAVVPLRSVAAKQLQIKGPMKLIHKFLTNMKVRHFFNIPEDVSPSVDGQKRHWPEESVLMGQSGVSWT</sequence>
<keyword evidence="2" id="KW-1185">Reference proteome</keyword>
<dbReference type="AlphaFoldDB" id="B4I7C5"/>
<accession>B4I7C5</accession>
<dbReference type="EMBL" id="CH480823">
    <property type="protein sequence ID" value="EDW56223.1"/>
    <property type="molecule type" value="Genomic_DNA"/>
</dbReference>
<protein>
    <submittedName>
        <fullName evidence="1">GM22705</fullName>
    </submittedName>
</protein>
<proteinExistence type="predicted"/>
<organism evidence="2">
    <name type="scientific">Drosophila sechellia</name>
    <name type="common">Fruit fly</name>
    <dbReference type="NCBI Taxonomy" id="7238"/>
    <lineage>
        <taxon>Eukaryota</taxon>
        <taxon>Metazoa</taxon>
        <taxon>Ecdysozoa</taxon>
        <taxon>Arthropoda</taxon>
        <taxon>Hexapoda</taxon>
        <taxon>Insecta</taxon>
        <taxon>Pterygota</taxon>
        <taxon>Neoptera</taxon>
        <taxon>Endopterygota</taxon>
        <taxon>Diptera</taxon>
        <taxon>Brachycera</taxon>
        <taxon>Muscomorpha</taxon>
        <taxon>Ephydroidea</taxon>
        <taxon>Drosophilidae</taxon>
        <taxon>Drosophila</taxon>
        <taxon>Sophophora</taxon>
    </lineage>
</organism>
<dbReference type="Gene3D" id="3.30.710.10">
    <property type="entry name" value="Potassium Channel Kv1.1, Chain A"/>
    <property type="match status" value="1"/>
</dbReference>
<evidence type="ECO:0000313" key="1">
    <source>
        <dbReference type="EMBL" id="EDW56223.1"/>
    </source>
</evidence>
<dbReference type="InterPro" id="IPR011333">
    <property type="entry name" value="SKP1/BTB/POZ_sf"/>
</dbReference>